<evidence type="ECO:0000259" key="4">
    <source>
        <dbReference type="Pfam" id="PF07992"/>
    </source>
</evidence>
<keyword evidence="2" id="KW-0285">Flavoprotein</keyword>
<dbReference type="PRINTS" id="PR00469">
    <property type="entry name" value="PNDRDTASEII"/>
</dbReference>
<keyword evidence="6" id="KW-1185">Reference proteome</keyword>
<keyword evidence="3" id="KW-0560">Oxidoreductase</keyword>
<comment type="similarity">
    <text evidence="1">Belongs to the class-II pyridine nucleotide-disulfide oxidoreductase family.</text>
</comment>
<protein>
    <recommendedName>
        <fullName evidence="4">FAD/NAD(P)-binding domain-containing protein</fullName>
    </recommendedName>
</protein>
<dbReference type="InterPro" id="IPR023753">
    <property type="entry name" value="FAD/NAD-binding_dom"/>
</dbReference>
<dbReference type="KEGG" id="trg:TRUGW13939_10288"/>
<reference evidence="6" key="1">
    <citation type="submission" date="2020-06" db="EMBL/GenBank/DDBJ databases">
        <title>A chromosome-scale genome assembly of Talaromyces rugulosus W13939.</title>
        <authorList>
            <person name="Wang B."/>
            <person name="Guo L."/>
            <person name="Ye K."/>
            <person name="Wang L."/>
        </authorList>
    </citation>
    <scope>NUCLEOTIDE SEQUENCE [LARGE SCALE GENOMIC DNA]</scope>
    <source>
        <strain evidence="6">W13939</strain>
    </source>
</reference>
<organism evidence="5 6">
    <name type="scientific">Talaromyces rugulosus</name>
    <name type="common">Penicillium rugulosum</name>
    <dbReference type="NCBI Taxonomy" id="121627"/>
    <lineage>
        <taxon>Eukaryota</taxon>
        <taxon>Fungi</taxon>
        <taxon>Dikarya</taxon>
        <taxon>Ascomycota</taxon>
        <taxon>Pezizomycotina</taxon>
        <taxon>Eurotiomycetes</taxon>
        <taxon>Eurotiomycetidae</taxon>
        <taxon>Eurotiales</taxon>
        <taxon>Trichocomaceae</taxon>
        <taxon>Talaromyces</taxon>
        <taxon>Talaromyces sect. Islandici</taxon>
    </lineage>
</organism>
<dbReference type="InterPro" id="IPR050097">
    <property type="entry name" value="Ferredoxin-NADP_redctase_2"/>
</dbReference>
<feature type="domain" description="FAD/NAD(P)-binding" evidence="4">
    <location>
        <begin position="7"/>
        <end position="139"/>
    </location>
</feature>
<dbReference type="GeneID" id="55997769"/>
<name>A0A7H8R9N6_TALRU</name>
<dbReference type="AlphaFoldDB" id="A0A7H8R9N6"/>
<proteinExistence type="inferred from homology"/>
<dbReference type="Pfam" id="PF07992">
    <property type="entry name" value="Pyr_redox_2"/>
    <property type="match status" value="2"/>
</dbReference>
<gene>
    <name evidence="5" type="ORF">TRUGW13939_10288</name>
</gene>
<dbReference type="PANTHER" id="PTHR48105">
    <property type="entry name" value="THIOREDOXIN REDUCTASE 1-RELATED-RELATED"/>
    <property type="match status" value="1"/>
</dbReference>
<dbReference type="RefSeq" id="XP_035349294.1">
    <property type="nucleotide sequence ID" value="XM_035493401.1"/>
</dbReference>
<evidence type="ECO:0000256" key="3">
    <source>
        <dbReference type="ARBA" id="ARBA00023002"/>
    </source>
</evidence>
<dbReference type="PRINTS" id="PR00368">
    <property type="entry name" value="FADPNR"/>
</dbReference>
<dbReference type="OrthoDB" id="10260355at2759"/>
<dbReference type="Gene3D" id="3.50.50.60">
    <property type="entry name" value="FAD/NAD(P)-binding domain"/>
    <property type="match status" value="2"/>
</dbReference>
<evidence type="ECO:0000256" key="1">
    <source>
        <dbReference type="ARBA" id="ARBA00009333"/>
    </source>
</evidence>
<dbReference type="Proteomes" id="UP000509510">
    <property type="component" value="Chromosome V"/>
</dbReference>
<dbReference type="GO" id="GO:0016491">
    <property type="term" value="F:oxidoreductase activity"/>
    <property type="evidence" value="ECO:0007669"/>
    <property type="project" value="UniProtKB-KW"/>
</dbReference>
<accession>A0A7H8R9N6</accession>
<dbReference type="GO" id="GO:0097237">
    <property type="term" value="P:cellular response to toxic substance"/>
    <property type="evidence" value="ECO:0007669"/>
    <property type="project" value="UniProtKB-ARBA"/>
</dbReference>
<dbReference type="EMBL" id="CP055902">
    <property type="protein sequence ID" value="QKX63120.1"/>
    <property type="molecule type" value="Genomic_DNA"/>
</dbReference>
<evidence type="ECO:0000256" key="2">
    <source>
        <dbReference type="ARBA" id="ARBA00022630"/>
    </source>
</evidence>
<feature type="domain" description="FAD/NAD(P)-binding" evidence="4">
    <location>
        <begin position="245"/>
        <end position="295"/>
    </location>
</feature>
<evidence type="ECO:0000313" key="5">
    <source>
        <dbReference type="EMBL" id="QKX63120.1"/>
    </source>
</evidence>
<evidence type="ECO:0000313" key="6">
    <source>
        <dbReference type="Proteomes" id="UP000509510"/>
    </source>
</evidence>
<sequence length="314" mass="33628">MASPLFDAIILGAGPAGLSVATGLARQLHTAVVFNTGTFRNSKAKHMHNVVGWDHRNAGDLRAAARRDLLVRYSTVQFQDIGIDRIQKLSTGTFEATDATGKIWRGRKVVMATGVRDVYPNIDGYSDCWADGIFHCLFCDGYEEKGAKSAGVLATDLLQDTHRAIHVARMAKRLAETVTIYTNGNQDIATALRSAIHHDGYNIDSRPFARLGKGPSGALVKIHFQDCSSAEEGFLAHAPKYILDDTFIQQLGLQTVSSGEIEVSQPFNETSVSGVFAAGDCATILKTVTQAIAMGTAAAGGIASQVQADMENEA</sequence>
<dbReference type="SUPFAM" id="SSF51905">
    <property type="entry name" value="FAD/NAD(P)-binding domain"/>
    <property type="match status" value="1"/>
</dbReference>
<dbReference type="InterPro" id="IPR036188">
    <property type="entry name" value="FAD/NAD-bd_sf"/>
</dbReference>